<dbReference type="AlphaFoldDB" id="A0A0N4VC44"/>
<accession>A0A0N4VC44</accession>
<dbReference type="STRING" id="51028.A0A0N4VC44"/>
<keyword evidence="2" id="KW-0378">Hydrolase</keyword>
<evidence type="ECO:0000256" key="3">
    <source>
        <dbReference type="ARBA" id="ARBA00022963"/>
    </source>
</evidence>
<proteinExistence type="predicted"/>
<dbReference type="SUPFAM" id="SSF47473">
    <property type="entry name" value="EF-hand"/>
    <property type="match status" value="1"/>
</dbReference>
<dbReference type="PANTHER" id="PTHR10336:SF36">
    <property type="entry name" value="1-PHOSPHATIDYLINOSITOL 4,5-BISPHOSPHATE PHOSPHODIESTERASE BETA-4"/>
    <property type="match status" value="1"/>
</dbReference>
<dbReference type="OrthoDB" id="269822at2759"/>
<dbReference type="SMART" id="SM00148">
    <property type="entry name" value="PLCXc"/>
    <property type="match status" value="1"/>
</dbReference>
<dbReference type="SUPFAM" id="SSF50729">
    <property type="entry name" value="PH domain-like"/>
    <property type="match status" value="1"/>
</dbReference>
<keyword evidence="7" id="KW-1185">Reference proteome</keyword>
<evidence type="ECO:0000256" key="4">
    <source>
        <dbReference type="ARBA" id="ARBA00023098"/>
    </source>
</evidence>
<organism evidence="8">
    <name type="scientific">Enterobius vermicularis</name>
    <name type="common">Human pinworm</name>
    <dbReference type="NCBI Taxonomy" id="51028"/>
    <lineage>
        <taxon>Eukaryota</taxon>
        <taxon>Metazoa</taxon>
        <taxon>Ecdysozoa</taxon>
        <taxon>Nematoda</taxon>
        <taxon>Chromadorea</taxon>
        <taxon>Rhabditida</taxon>
        <taxon>Spirurina</taxon>
        <taxon>Oxyuridomorpha</taxon>
        <taxon>Oxyuroidea</taxon>
        <taxon>Oxyuridae</taxon>
        <taxon>Enterobius</taxon>
    </lineage>
</organism>
<evidence type="ECO:0000256" key="2">
    <source>
        <dbReference type="ARBA" id="ARBA00022801"/>
    </source>
</evidence>
<dbReference type="Pfam" id="PF00388">
    <property type="entry name" value="PI-PLC-X"/>
    <property type="match status" value="1"/>
</dbReference>
<dbReference type="InterPro" id="IPR037862">
    <property type="entry name" value="PLC-beta_PH"/>
</dbReference>
<keyword evidence="3" id="KW-0442">Lipid degradation</keyword>
<evidence type="ECO:0000259" key="5">
    <source>
        <dbReference type="SMART" id="SM00148"/>
    </source>
</evidence>
<reference evidence="6 7" key="2">
    <citation type="submission" date="2018-10" db="EMBL/GenBank/DDBJ databases">
        <authorList>
            <consortium name="Pathogen Informatics"/>
        </authorList>
    </citation>
    <scope>NUCLEOTIDE SEQUENCE [LARGE SCALE GENOMIC DNA]</scope>
</reference>
<dbReference type="Gene3D" id="2.30.29.240">
    <property type="match status" value="1"/>
</dbReference>
<dbReference type="PROSITE" id="PS50007">
    <property type="entry name" value="PIPLC_X_DOMAIN"/>
    <property type="match status" value="1"/>
</dbReference>
<dbReference type="InterPro" id="IPR001192">
    <property type="entry name" value="PI-PLC_fam"/>
</dbReference>
<feature type="domain" description="Phosphatidylinositol-specific phospholipase C X" evidence="5">
    <location>
        <begin position="283"/>
        <end position="427"/>
    </location>
</feature>
<dbReference type="Gene3D" id="3.20.20.190">
    <property type="entry name" value="Phosphatidylinositol (PI) phosphodiesterase"/>
    <property type="match status" value="1"/>
</dbReference>
<evidence type="ECO:0000256" key="1">
    <source>
        <dbReference type="ARBA" id="ARBA00012368"/>
    </source>
</evidence>
<dbReference type="Pfam" id="PF17787">
    <property type="entry name" value="PH_14"/>
    <property type="match status" value="1"/>
</dbReference>
<dbReference type="InterPro" id="IPR000909">
    <property type="entry name" value="PLipase_C_PInositol-sp_X_dom"/>
</dbReference>
<dbReference type="SUPFAM" id="SSF51695">
    <property type="entry name" value="PLC-like phosphodiesterases"/>
    <property type="match status" value="1"/>
</dbReference>
<evidence type="ECO:0000313" key="8">
    <source>
        <dbReference type="WBParaSite" id="EVEC_0000812301-mRNA-1"/>
    </source>
</evidence>
<sequence length="431" mass="49553">MERLIICILFQKDSDPGLGPGYSCLLRIDPNGHILYWTPAFNASKKKDSEYHYRYLSDVVDVRKGKYAVSYHGSPLNMSQKMMEKQALPFGQNNSLTRCLITIVVATTITNPEFLTFMTSSGEIEVADEWADYIYKLSLEIRRRKRGVLYYMEKLLAPLRYANNLTYITIENIARVVVPSEQNTSGYNRVLHSLSKTRTRDHKTRKPYGIMSVKKIERFLNFVQRDPRQNEVLYPMANRDTVKTLLSKYSKHQDYLTYEGFVRYLLSDDNVEITNYCLRFVEENMHEPLSCYYINSSHNSYLKGAQIWHARYFCADPSTSADVEIYRQILLSGCRCVEIDCWDGCDGEPIVTHGPTEITFIEPIALKVLLGLLFCLTGFALLDERSFPLSSLLAQQGKMAEIFAECFGDSLLREPIPGHPVTIAFNCFKII</sequence>
<dbReference type="Proteomes" id="UP000274131">
    <property type="component" value="Unassembled WGS sequence"/>
</dbReference>
<keyword evidence="4" id="KW-0443">Lipid metabolism</keyword>
<dbReference type="GO" id="GO:0051209">
    <property type="term" value="P:release of sequestered calcium ion into cytosol"/>
    <property type="evidence" value="ECO:0007669"/>
    <property type="project" value="TreeGrafter"/>
</dbReference>
<dbReference type="GO" id="GO:0016042">
    <property type="term" value="P:lipid catabolic process"/>
    <property type="evidence" value="ECO:0007669"/>
    <property type="project" value="UniProtKB-KW"/>
</dbReference>
<dbReference type="GO" id="GO:0004435">
    <property type="term" value="F:phosphatidylinositol-4,5-bisphosphate phospholipase C activity"/>
    <property type="evidence" value="ECO:0007669"/>
    <property type="project" value="UniProtKB-EC"/>
</dbReference>
<dbReference type="GO" id="GO:0048015">
    <property type="term" value="P:phosphatidylinositol-mediated signaling"/>
    <property type="evidence" value="ECO:0007669"/>
    <property type="project" value="TreeGrafter"/>
</dbReference>
<evidence type="ECO:0000313" key="6">
    <source>
        <dbReference type="EMBL" id="VDD92856.1"/>
    </source>
</evidence>
<reference evidence="8" key="1">
    <citation type="submission" date="2017-02" db="UniProtKB">
        <authorList>
            <consortium name="WormBaseParasite"/>
        </authorList>
    </citation>
    <scope>IDENTIFICATION</scope>
</reference>
<evidence type="ECO:0000313" key="7">
    <source>
        <dbReference type="Proteomes" id="UP000274131"/>
    </source>
</evidence>
<dbReference type="InterPro" id="IPR017946">
    <property type="entry name" value="PLC-like_Pdiesterase_TIM-brl"/>
</dbReference>
<dbReference type="PANTHER" id="PTHR10336">
    <property type="entry name" value="PHOSPHOINOSITIDE-SPECIFIC PHOSPHOLIPASE C FAMILY PROTEIN"/>
    <property type="match status" value="1"/>
</dbReference>
<dbReference type="EC" id="3.1.4.11" evidence="1"/>
<dbReference type="EMBL" id="UXUI01009005">
    <property type="protein sequence ID" value="VDD92856.1"/>
    <property type="molecule type" value="Genomic_DNA"/>
</dbReference>
<dbReference type="WBParaSite" id="EVEC_0000812301-mRNA-1">
    <property type="protein sequence ID" value="EVEC_0000812301-mRNA-1"/>
    <property type="gene ID" value="EVEC_0000812301"/>
</dbReference>
<name>A0A0N4VC44_ENTVE</name>
<dbReference type="GO" id="GO:0046488">
    <property type="term" value="P:phosphatidylinositol metabolic process"/>
    <property type="evidence" value="ECO:0007669"/>
    <property type="project" value="TreeGrafter"/>
</dbReference>
<gene>
    <name evidence="6" type="ORF">EVEC_LOCUS7607</name>
</gene>
<protein>
    <recommendedName>
        <fullName evidence="1">phosphoinositide phospholipase C</fullName>
        <ecNumber evidence="1">3.1.4.11</ecNumber>
    </recommendedName>
</protein>
<dbReference type="InterPro" id="IPR011992">
    <property type="entry name" value="EF-hand-dom_pair"/>
</dbReference>